<dbReference type="AlphaFoldDB" id="A0A2A3YH43"/>
<dbReference type="EMBL" id="NRGR01000021">
    <property type="protein sequence ID" value="PCC38607.1"/>
    <property type="molecule type" value="Genomic_DNA"/>
</dbReference>
<feature type="region of interest" description="Disordered" evidence="1">
    <location>
        <begin position="1"/>
        <end position="69"/>
    </location>
</feature>
<feature type="transmembrane region" description="Helical" evidence="2">
    <location>
        <begin position="217"/>
        <end position="242"/>
    </location>
</feature>
<keyword evidence="4" id="KW-1185">Reference proteome</keyword>
<dbReference type="RefSeq" id="WP_096197498.1">
    <property type="nucleotide sequence ID" value="NZ_NRGR01000021.1"/>
</dbReference>
<proteinExistence type="predicted"/>
<feature type="transmembrane region" description="Helical" evidence="2">
    <location>
        <begin position="181"/>
        <end position="205"/>
    </location>
</feature>
<keyword evidence="2" id="KW-0472">Membrane</keyword>
<accession>A0A2A3YH43</accession>
<sequence length="250" mass="25467">MTQGYGPNNGQQPQWGQGDQNPQQPAQPQWQPAPQPQSPAQPQWQPASPAPTPAPGGYPGAPAAAAYPGAPGHSAPNGVGSGAGSGSGSRLAKLTKWMLILVAAVIVVRVIREIVSIVTSLVGNAAMSSGSMDNGMAVAGGGVIVGLLFLLVNGLVSLGLLVLSIMVAVQSTGRGRAGAIIVAATLVVSVIVYWIFSGIFTAVLYNAGDFSTIQTVSIISVVVEIVRLLVVFAGLIVGGLMARNWVKRNA</sequence>
<protein>
    <submittedName>
        <fullName evidence="3">Uncharacterized protein</fullName>
    </submittedName>
</protein>
<organism evidence="3 4">
    <name type="scientific">Brachybacterium alimentarium</name>
    <dbReference type="NCBI Taxonomy" id="47845"/>
    <lineage>
        <taxon>Bacteria</taxon>
        <taxon>Bacillati</taxon>
        <taxon>Actinomycetota</taxon>
        <taxon>Actinomycetes</taxon>
        <taxon>Micrococcales</taxon>
        <taxon>Dermabacteraceae</taxon>
        <taxon>Brachybacterium</taxon>
    </lineage>
</organism>
<feature type="compositionally biased region" description="Low complexity" evidence="1">
    <location>
        <begin position="1"/>
        <end position="30"/>
    </location>
</feature>
<evidence type="ECO:0000256" key="2">
    <source>
        <dbReference type="SAM" id="Phobius"/>
    </source>
</evidence>
<reference evidence="3 4" key="1">
    <citation type="journal article" date="2017" name="Elife">
        <title>Extensive horizontal gene transfer in cheese-associated bacteria.</title>
        <authorList>
            <person name="Bonham K.S."/>
            <person name="Wolfe B.E."/>
            <person name="Dutton R.J."/>
        </authorList>
    </citation>
    <scope>NUCLEOTIDE SEQUENCE [LARGE SCALE GENOMIC DNA]</scope>
    <source>
        <strain evidence="3 4">341_9</strain>
    </source>
</reference>
<comment type="caution">
    <text evidence="3">The sequence shown here is derived from an EMBL/GenBank/DDBJ whole genome shotgun (WGS) entry which is preliminary data.</text>
</comment>
<gene>
    <name evidence="3" type="ORF">CIK66_13645</name>
</gene>
<evidence type="ECO:0000313" key="3">
    <source>
        <dbReference type="EMBL" id="PCC38607.1"/>
    </source>
</evidence>
<evidence type="ECO:0000256" key="1">
    <source>
        <dbReference type="SAM" id="MobiDB-lite"/>
    </source>
</evidence>
<dbReference type="Proteomes" id="UP000218598">
    <property type="component" value="Unassembled WGS sequence"/>
</dbReference>
<feature type="transmembrane region" description="Helical" evidence="2">
    <location>
        <begin position="97"/>
        <end position="123"/>
    </location>
</feature>
<keyword evidence="2" id="KW-0812">Transmembrane</keyword>
<keyword evidence="2" id="KW-1133">Transmembrane helix</keyword>
<dbReference type="SUPFAM" id="SSF81995">
    <property type="entry name" value="beta-sandwich domain of Sec23/24"/>
    <property type="match status" value="1"/>
</dbReference>
<feature type="transmembrane region" description="Helical" evidence="2">
    <location>
        <begin position="143"/>
        <end position="169"/>
    </location>
</feature>
<feature type="compositionally biased region" description="Low complexity" evidence="1">
    <location>
        <begin position="60"/>
        <end position="69"/>
    </location>
</feature>
<name>A0A2A3YH43_9MICO</name>
<evidence type="ECO:0000313" key="4">
    <source>
        <dbReference type="Proteomes" id="UP000218598"/>
    </source>
</evidence>